<keyword evidence="1" id="KW-1133">Transmembrane helix</keyword>
<keyword evidence="1" id="KW-0472">Membrane</keyword>
<accession>A0ABY6NVS5</accession>
<evidence type="ECO:0000256" key="1">
    <source>
        <dbReference type="SAM" id="Phobius"/>
    </source>
</evidence>
<feature type="transmembrane region" description="Helical" evidence="1">
    <location>
        <begin position="6"/>
        <end position="25"/>
    </location>
</feature>
<dbReference type="EMBL" id="CP110615">
    <property type="protein sequence ID" value="UZJ23489.1"/>
    <property type="molecule type" value="Genomic_DNA"/>
</dbReference>
<gene>
    <name evidence="2" type="ORF">RHODO2019_09605</name>
</gene>
<name>A0ABY6NVS5_9NOCA</name>
<protein>
    <recommendedName>
        <fullName evidence="4">Amidotransferase</fullName>
    </recommendedName>
</protein>
<evidence type="ECO:0000313" key="3">
    <source>
        <dbReference type="Proteomes" id="UP001164965"/>
    </source>
</evidence>
<evidence type="ECO:0000313" key="2">
    <source>
        <dbReference type="EMBL" id="UZJ23489.1"/>
    </source>
</evidence>
<proteinExistence type="predicted"/>
<sequence>MVGNDVVVVGLLVLAGFFAGGAWSARKTSVPLAVAAALACLLALASAVLRLV</sequence>
<organism evidence="2 3">
    <name type="scientific">Rhodococcus antarcticus</name>
    <dbReference type="NCBI Taxonomy" id="2987751"/>
    <lineage>
        <taxon>Bacteria</taxon>
        <taxon>Bacillati</taxon>
        <taxon>Actinomycetota</taxon>
        <taxon>Actinomycetes</taxon>
        <taxon>Mycobacteriales</taxon>
        <taxon>Nocardiaceae</taxon>
        <taxon>Rhodococcus</taxon>
    </lineage>
</organism>
<evidence type="ECO:0008006" key="4">
    <source>
        <dbReference type="Google" id="ProtNLM"/>
    </source>
</evidence>
<feature type="transmembrane region" description="Helical" evidence="1">
    <location>
        <begin position="32"/>
        <end position="51"/>
    </location>
</feature>
<dbReference type="RefSeq" id="WP_265381596.1">
    <property type="nucleotide sequence ID" value="NZ_CP110615.1"/>
</dbReference>
<keyword evidence="1" id="KW-0812">Transmembrane</keyword>
<reference evidence="2" key="1">
    <citation type="submission" date="2022-10" db="EMBL/GenBank/DDBJ databases">
        <title>Rhodococcus sp.75.</title>
        <authorList>
            <person name="Sun M."/>
        </authorList>
    </citation>
    <scope>NUCLEOTIDE SEQUENCE</scope>
    <source>
        <strain evidence="2">75</strain>
    </source>
</reference>
<keyword evidence="3" id="KW-1185">Reference proteome</keyword>
<dbReference type="Proteomes" id="UP001164965">
    <property type="component" value="Chromosome"/>
</dbReference>